<keyword evidence="7" id="KW-0175">Coiled coil</keyword>
<comment type="caution">
    <text evidence="10">The sequence shown here is derived from an EMBL/GenBank/DDBJ whole genome shotgun (WGS) entry which is preliminary data.</text>
</comment>
<dbReference type="Pfam" id="PF00069">
    <property type="entry name" value="Pkinase"/>
    <property type="match status" value="1"/>
</dbReference>
<evidence type="ECO:0000259" key="9">
    <source>
        <dbReference type="PROSITE" id="PS50011"/>
    </source>
</evidence>
<dbReference type="EMBL" id="CAJVRM010000049">
    <property type="protein sequence ID" value="CAG8972592.1"/>
    <property type="molecule type" value="Genomic_DNA"/>
</dbReference>
<evidence type="ECO:0000256" key="6">
    <source>
        <dbReference type="PROSITE-ProRule" id="PRU10141"/>
    </source>
</evidence>
<dbReference type="PANTHER" id="PTHR45646">
    <property type="entry name" value="SERINE/THREONINE-PROTEIN KINASE DOA-RELATED"/>
    <property type="match status" value="1"/>
</dbReference>
<organism evidence="10 11">
    <name type="scientific">Hymenoscyphus albidus</name>
    <dbReference type="NCBI Taxonomy" id="595503"/>
    <lineage>
        <taxon>Eukaryota</taxon>
        <taxon>Fungi</taxon>
        <taxon>Dikarya</taxon>
        <taxon>Ascomycota</taxon>
        <taxon>Pezizomycotina</taxon>
        <taxon>Leotiomycetes</taxon>
        <taxon>Helotiales</taxon>
        <taxon>Helotiaceae</taxon>
        <taxon>Hymenoscyphus</taxon>
    </lineage>
</organism>
<keyword evidence="4" id="KW-0418">Kinase</keyword>
<dbReference type="GO" id="GO:0005524">
    <property type="term" value="F:ATP binding"/>
    <property type="evidence" value="ECO:0007669"/>
    <property type="project" value="UniProtKB-UniRule"/>
</dbReference>
<dbReference type="PROSITE" id="PS50011">
    <property type="entry name" value="PROTEIN_KINASE_DOM"/>
    <property type="match status" value="1"/>
</dbReference>
<sequence>MAQRADTSLKLASPIMEGARHTDEGAQTDIATTSDREERAENYLPDAIITEIEDGVEMGVAEDEEFVRKYLPPDSDNVEDVERYQLGGYHPVSLGDILGGYEIVHKLGFGGFSTVWLGWDVSNKTYAAIKINTADATVNSDDDIFKHILEKGADQPALKYIERPIRYFTVSGPNGCHLCTVSNILGPSISQLTRDETPLGIEETRRMAMQLTQCVAFLHSKDIGIAHGDLTTSNVLFEISSINHWPVEELNDHLGKIRVVRVFDEDGELNTTDFAPEYLVEPVNPMNLFALRTGNIKVIDFAESFNLDSPPENGVGTPFPFCSPELLVHKSAGKASDIWALACSILEMRAGEPLIMGMMGDEGEILSQMRSLFGPFPENLRDPEVNEDEVYDDSWTLKTRILGDEPMENVTTNGPYHLLPNHESFAEERRKIGWLARLKTWVWGFFSSWWTAALEYIRNARRTEEEQEEYQRKAAERRELKVLYDLLSGIFKYDIEERLKADQMLLHPWLSPDTNL</sequence>
<gene>
    <name evidence="10" type="ORF">HYALB_00005361</name>
</gene>
<dbReference type="Gene3D" id="1.10.510.10">
    <property type="entry name" value="Transferase(Phosphotransferase) domain 1"/>
    <property type="match status" value="1"/>
</dbReference>
<evidence type="ECO:0000256" key="3">
    <source>
        <dbReference type="ARBA" id="ARBA00022741"/>
    </source>
</evidence>
<feature type="domain" description="Protein kinase" evidence="9">
    <location>
        <begin position="101"/>
        <end position="510"/>
    </location>
</feature>
<keyword evidence="5 6" id="KW-0067">ATP-binding</keyword>
<dbReference type="SUPFAM" id="SSF56112">
    <property type="entry name" value="Protein kinase-like (PK-like)"/>
    <property type="match status" value="1"/>
</dbReference>
<reference evidence="10" key="1">
    <citation type="submission" date="2021-07" db="EMBL/GenBank/DDBJ databases">
        <authorList>
            <person name="Durling M."/>
        </authorList>
    </citation>
    <scope>NUCLEOTIDE SEQUENCE</scope>
</reference>
<keyword evidence="3 6" id="KW-0547">Nucleotide-binding</keyword>
<dbReference type="Proteomes" id="UP000701801">
    <property type="component" value="Unassembled WGS sequence"/>
</dbReference>
<evidence type="ECO:0000256" key="8">
    <source>
        <dbReference type="SAM" id="MobiDB-lite"/>
    </source>
</evidence>
<evidence type="ECO:0000256" key="5">
    <source>
        <dbReference type="ARBA" id="ARBA00022840"/>
    </source>
</evidence>
<dbReference type="PROSITE" id="PS00107">
    <property type="entry name" value="PROTEIN_KINASE_ATP"/>
    <property type="match status" value="1"/>
</dbReference>
<dbReference type="InterPro" id="IPR051175">
    <property type="entry name" value="CLK_kinases"/>
</dbReference>
<evidence type="ECO:0000256" key="1">
    <source>
        <dbReference type="ARBA" id="ARBA00022527"/>
    </source>
</evidence>
<feature type="coiled-coil region" evidence="7">
    <location>
        <begin position="453"/>
        <end position="480"/>
    </location>
</feature>
<dbReference type="Gene3D" id="3.30.200.20">
    <property type="entry name" value="Phosphorylase Kinase, domain 1"/>
    <property type="match status" value="1"/>
</dbReference>
<keyword evidence="2" id="KW-0808">Transferase</keyword>
<keyword evidence="11" id="KW-1185">Reference proteome</keyword>
<proteinExistence type="predicted"/>
<name>A0A9N9LHC1_9HELO</name>
<evidence type="ECO:0000256" key="7">
    <source>
        <dbReference type="SAM" id="Coils"/>
    </source>
</evidence>
<dbReference type="OrthoDB" id="5979581at2759"/>
<dbReference type="InterPro" id="IPR011009">
    <property type="entry name" value="Kinase-like_dom_sf"/>
</dbReference>
<evidence type="ECO:0000313" key="11">
    <source>
        <dbReference type="Proteomes" id="UP000701801"/>
    </source>
</evidence>
<evidence type="ECO:0000256" key="4">
    <source>
        <dbReference type="ARBA" id="ARBA00022777"/>
    </source>
</evidence>
<feature type="region of interest" description="Disordered" evidence="8">
    <location>
        <begin position="1"/>
        <end position="37"/>
    </location>
</feature>
<accession>A0A9N9LHC1</accession>
<dbReference type="InterPro" id="IPR017441">
    <property type="entry name" value="Protein_kinase_ATP_BS"/>
</dbReference>
<evidence type="ECO:0000256" key="2">
    <source>
        <dbReference type="ARBA" id="ARBA00022679"/>
    </source>
</evidence>
<protein>
    <recommendedName>
        <fullName evidence="9">Protein kinase domain-containing protein</fullName>
    </recommendedName>
</protein>
<dbReference type="SMART" id="SM00220">
    <property type="entry name" value="S_TKc"/>
    <property type="match status" value="1"/>
</dbReference>
<evidence type="ECO:0000313" key="10">
    <source>
        <dbReference type="EMBL" id="CAG8972592.1"/>
    </source>
</evidence>
<keyword evidence="1" id="KW-0723">Serine/threonine-protein kinase</keyword>
<dbReference type="InterPro" id="IPR000719">
    <property type="entry name" value="Prot_kinase_dom"/>
</dbReference>
<dbReference type="AlphaFoldDB" id="A0A9N9LHC1"/>
<dbReference type="GO" id="GO:0004674">
    <property type="term" value="F:protein serine/threonine kinase activity"/>
    <property type="evidence" value="ECO:0007669"/>
    <property type="project" value="UniProtKB-KW"/>
</dbReference>
<feature type="binding site" evidence="6">
    <location>
        <position position="130"/>
    </location>
    <ligand>
        <name>ATP</name>
        <dbReference type="ChEBI" id="CHEBI:30616"/>
    </ligand>
</feature>